<evidence type="ECO:0000259" key="6">
    <source>
        <dbReference type="Pfam" id="PF02852"/>
    </source>
</evidence>
<feature type="binding site" evidence="4">
    <location>
        <position position="300"/>
    </location>
    <ligand>
        <name>FAD</name>
        <dbReference type="ChEBI" id="CHEBI:57692"/>
    </ligand>
</feature>
<dbReference type="GO" id="GO:0016491">
    <property type="term" value="F:oxidoreductase activity"/>
    <property type="evidence" value="ECO:0007669"/>
    <property type="project" value="InterPro"/>
</dbReference>
<keyword evidence="4" id="KW-0547">Nucleotide-binding</keyword>
<dbReference type="OrthoDB" id="9807946at2"/>
<dbReference type="InterPro" id="IPR023753">
    <property type="entry name" value="FAD/NAD-binding_dom"/>
</dbReference>
<dbReference type="Pfam" id="PF07992">
    <property type="entry name" value="Pyr_redox_2"/>
    <property type="match status" value="1"/>
</dbReference>
<dbReference type="Gene3D" id="3.50.50.60">
    <property type="entry name" value="FAD/NAD(P)-binding domain"/>
    <property type="match status" value="2"/>
</dbReference>
<name>A0A1G9TDF1_9FIRM</name>
<protein>
    <submittedName>
        <fullName evidence="8">Glutathione reductase (NADPH)</fullName>
    </submittedName>
</protein>
<organism evidence="8 9">
    <name type="scientific">Lachnospira pectinoschiza</name>
    <dbReference type="NCBI Taxonomy" id="28052"/>
    <lineage>
        <taxon>Bacteria</taxon>
        <taxon>Bacillati</taxon>
        <taxon>Bacillota</taxon>
        <taxon>Clostridia</taxon>
        <taxon>Lachnospirales</taxon>
        <taxon>Lachnospiraceae</taxon>
        <taxon>Lachnospira</taxon>
    </lineage>
</organism>
<dbReference type="SUPFAM" id="SSF51905">
    <property type="entry name" value="FAD/NAD(P)-binding domain"/>
    <property type="match status" value="1"/>
</dbReference>
<dbReference type="RefSeq" id="WP_074520604.1">
    <property type="nucleotide sequence ID" value="NZ_FNHZ01000001.1"/>
</dbReference>
<proteinExistence type="inferred from homology"/>
<feature type="binding site" evidence="4">
    <location>
        <begin position="173"/>
        <end position="180"/>
    </location>
    <ligand>
        <name>NAD(+)</name>
        <dbReference type="ChEBI" id="CHEBI:57540"/>
    </ligand>
</feature>
<dbReference type="InterPro" id="IPR001100">
    <property type="entry name" value="Pyr_nuc-diS_OxRdtase"/>
</dbReference>
<keyword evidence="3 4" id="KW-0274">FAD</keyword>
<dbReference type="SUPFAM" id="SSF55424">
    <property type="entry name" value="FAD/NAD-linked reductases, dimerisation (C-terminal) domain"/>
    <property type="match status" value="1"/>
</dbReference>
<dbReference type="InterPro" id="IPR036188">
    <property type="entry name" value="FAD/NAD-bd_sf"/>
</dbReference>
<comment type="cofactor">
    <cofactor evidence="4">
        <name>FAD</name>
        <dbReference type="ChEBI" id="CHEBI:57692"/>
    </cofactor>
    <text evidence="4">Binds 1 FAD per subunit.</text>
</comment>
<evidence type="ECO:0000256" key="4">
    <source>
        <dbReference type="PIRSR" id="PIRSR000350-3"/>
    </source>
</evidence>
<dbReference type="AlphaFoldDB" id="A0A1G9TDF1"/>
<dbReference type="GO" id="GO:0000166">
    <property type="term" value="F:nucleotide binding"/>
    <property type="evidence" value="ECO:0007669"/>
    <property type="project" value="UniProtKB-KW"/>
</dbReference>
<feature type="binding site" evidence="4">
    <location>
        <position position="196"/>
    </location>
    <ligand>
        <name>NAD(+)</name>
        <dbReference type="ChEBI" id="CHEBI:57540"/>
    </ligand>
</feature>
<dbReference type="InterPro" id="IPR004099">
    <property type="entry name" value="Pyr_nucl-diS_OxRdtase_dimer"/>
</dbReference>
<keyword evidence="4" id="KW-0520">NAD</keyword>
<keyword evidence="9" id="KW-1185">Reference proteome</keyword>
<dbReference type="EMBL" id="FNHZ01000001">
    <property type="protein sequence ID" value="SDM45648.1"/>
    <property type="molecule type" value="Genomic_DNA"/>
</dbReference>
<dbReference type="PRINTS" id="PR00368">
    <property type="entry name" value="FADPNR"/>
</dbReference>
<dbReference type="Proteomes" id="UP000187651">
    <property type="component" value="Unassembled WGS sequence"/>
</dbReference>
<dbReference type="InterPro" id="IPR016156">
    <property type="entry name" value="FAD/NAD-linked_Rdtase_dimer_sf"/>
</dbReference>
<comment type="similarity">
    <text evidence="1">Belongs to the class-I pyridine nucleotide-disulfide oxidoreductase family.</text>
</comment>
<gene>
    <name evidence="8" type="ORF">SAMN05216544_0310</name>
</gene>
<evidence type="ECO:0000313" key="8">
    <source>
        <dbReference type="EMBL" id="SDM45648.1"/>
    </source>
</evidence>
<dbReference type="Gene3D" id="3.30.390.30">
    <property type="match status" value="1"/>
</dbReference>
<keyword evidence="2" id="KW-0285">Flavoprotein</keyword>
<evidence type="ECO:0000256" key="2">
    <source>
        <dbReference type="ARBA" id="ARBA00022630"/>
    </source>
</evidence>
<dbReference type="PANTHER" id="PTHR43014">
    <property type="entry name" value="MERCURIC REDUCTASE"/>
    <property type="match status" value="1"/>
</dbReference>
<feature type="domain" description="Pyridine nucleotide-disulphide oxidoreductase dimerisation" evidence="6">
    <location>
        <begin position="336"/>
        <end position="443"/>
    </location>
</feature>
<evidence type="ECO:0000256" key="5">
    <source>
        <dbReference type="PIRSR" id="PIRSR000350-4"/>
    </source>
</evidence>
<evidence type="ECO:0000313" key="9">
    <source>
        <dbReference type="Proteomes" id="UP000187651"/>
    </source>
</evidence>
<sequence>MGNFDYDVLYIGTGHAAWHGALILAGAGKRVAFAERDLTGGTCTNYGCDAKALLDGPAELVSALDRYKNLGLETDIKMNWPKFMEYKHANIDPLANAMTGMLTGAGFEIIRGDAKFVDAHTVQVGDKCVTAENIVIATGQYDYKLDIPGKEFMHTSREILDLKDLPEHITFVGAGIISMEFASLLTQFGVKATVIEFTDRALRQYSEEYTNRIIAKLKDAGVEFYFNEAVCGVEKSGEKYLVKTQSGLCVETDYVLAATGRRANTEGLDLEKAGVEYTNSGITVDGFMRTSTANIYASGDVVDKKIPRLTPTATFESNYIATAILGNPQEIAYPAVPNVVFTLPRIAAAGVGVNEALANPDKYTVQKISYGQMLAFEYRNETDAEATVILDKDNYLVGAELYGDLAAEMINVVAMIINGRMTREMMMGTIWAFPSQVDGLTEMLAPMLHSDFAPNN</sequence>
<dbReference type="Pfam" id="PF02852">
    <property type="entry name" value="Pyr_redox_dim"/>
    <property type="match status" value="1"/>
</dbReference>
<dbReference type="PIRSF" id="PIRSF000350">
    <property type="entry name" value="Mercury_reductase_MerA"/>
    <property type="match status" value="1"/>
</dbReference>
<feature type="disulfide bond" description="Redox-active" evidence="5">
    <location>
        <begin position="43"/>
        <end position="48"/>
    </location>
</feature>
<dbReference type="PRINTS" id="PR00411">
    <property type="entry name" value="PNDRDTASEI"/>
</dbReference>
<evidence type="ECO:0000259" key="7">
    <source>
        <dbReference type="Pfam" id="PF07992"/>
    </source>
</evidence>
<evidence type="ECO:0000256" key="3">
    <source>
        <dbReference type="ARBA" id="ARBA00022827"/>
    </source>
</evidence>
<dbReference type="PANTHER" id="PTHR43014:SF5">
    <property type="entry name" value="GLUTATHIONE REDUCTASE (NADPH)"/>
    <property type="match status" value="1"/>
</dbReference>
<accession>A0A1G9TDF1</accession>
<feature type="domain" description="FAD/NAD(P)-binding" evidence="7">
    <location>
        <begin position="6"/>
        <end position="314"/>
    </location>
</feature>
<feature type="binding site" evidence="4">
    <location>
        <position position="260"/>
    </location>
    <ligand>
        <name>NAD(+)</name>
        <dbReference type="ChEBI" id="CHEBI:57540"/>
    </ligand>
</feature>
<reference evidence="9" key="1">
    <citation type="submission" date="2016-10" db="EMBL/GenBank/DDBJ databases">
        <authorList>
            <person name="Varghese N."/>
            <person name="Submissions S."/>
        </authorList>
    </citation>
    <scope>NUCLEOTIDE SEQUENCE [LARGE SCALE GENOMIC DNA]</scope>
    <source>
        <strain evidence="9">M83</strain>
    </source>
</reference>
<evidence type="ECO:0000256" key="1">
    <source>
        <dbReference type="ARBA" id="ARBA00007532"/>
    </source>
</evidence>